<keyword evidence="2" id="KW-1133">Transmembrane helix</keyword>
<evidence type="ECO:0000313" key="3">
    <source>
        <dbReference type="EMBL" id="KIZ14641.1"/>
    </source>
</evidence>
<gene>
    <name evidence="3" type="ORF">SNA_31585</name>
</gene>
<keyword evidence="2" id="KW-0472">Membrane</keyword>
<dbReference type="PATRIC" id="fig|1240678.4.peg.6755"/>
<dbReference type="Proteomes" id="UP000032458">
    <property type="component" value="Unassembled WGS sequence"/>
</dbReference>
<organism evidence="3 4">
    <name type="scientific">Streptomyces natalensis ATCC 27448</name>
    <dbReference type="NCBI Taxonomy" id="1240678"/>
    <lineage>
        <taxon>Bacteria</taxon>
        <taxon>Bacillati</taxon>
        <taxon>Actinomycetota</taxon>
        <taxon>Actinomycetes</taxon>
        <taxon>Kitasatosporales</taxon>
        <taxon>Streptomycetaceae</taxon>
        <taxon>Streptomyces</taxon>
    </lineage>
</organism>
<comment type="caution">
    <text evidence="3">The sequence shown here is derived from an EMBL/GenBank/DDBJ whole genome shotgun (WGS) entry which is preliminary data.</text>
</comment>
<evidence type="ECO:0000256" key="1">
    <source>
        <dbReference type="SAM" id="MobiDB-lite"/>
    </source>
</evidence>
<evidence type="ECO:0000256" key="2">
    <source>
        <dbReference type="SAM" id="Phobius"/>
    </source>
</evidence>
<reference evidence="3 4" key="1">
    <citation type="submission" date="2014-09" db="EMBL/GenBank/DDBJ databases">
        <title>Draft genome sequence of Streptomyces natalensis ATCC 27448, producer of the antifungal pimaricin.</title>
        <authorList>
            <person name="Mendes M.V."/>
            <person name="Beites T."/>
            <person name="Pires S."/>
            <person name="Santos C.L."/>
            <person name="Moradas-Ferreira P."/>
        </authorList>
    </citation>
    <scope>NUCLEOTIDE SEQUENCE [LARGE SCALE GENOMIC DNA]</scope>
    <source>
        <strain evidence="3 4">ATCC 27448</strain>
    </source>
</reference>
<name>A0A0D7CEZ5_9ACTN</name>
<dbReference type="RefSeq" id="WP_037788379.1">
    <property type="nucleotide sequence ID" value="NZ_JRKI01000056.1"/>
</dbReference>
<accession>A0A0D7CEZ5</accession>
<keyword evidence="2" id="KW-0812">Transmembrane</keyword>
<protein>
    <submittedName>
        <fullName evidence="3">Uncharacterized protein</fullName>
    </submittedName>
</protein>
<feature type="region of interest" description="Disordered" evidence="1">
    <location>
        <begin position="1"/>
        <end position="22"/>
    </location>
</feature>
<keyword evidence="4" id="KW-1185">Reference proteome</keyword>
<evidence type="ECO:0000313" key="4">
    <source>
        <dbReference type="Proteomes" id="UP000032458"/>
    </source>
</evidence>
<sequence length="72" mass="7589">MSNELLSPPRPQPTPSLFDDPHGHRRRLVTAVGAVVCLLCLCILAVAGSVLYADPRAPAMSPVEAVGTTPVR</sequence>
<dbReference type="AlphaFoldDB" id="A0A0D7CEZ5"/>
<feature type="transmembrane region" description="Helical" evidence="2">
    <location>
        <begin position="28"/>
        <end position="53"/>
    </location>
</feature>
<dbReference type="EMBL" id="JRKI01000056">
    <property type="protein sequence ID" value="KIZ14641.1"/>
    <property type="molecule type" value="Genomic_DNA"/>
</dbReference>
<proteinExistence type="predicted"/>